<comment type="caution">
    <text evidence="2">The sequence shown here is derived from an EMBL/GenBank/DDBJ whole genome shotgun (WGS) entry which is preliminary data.</text>
</comment>
<feature type="compositionally biased region" description="Basic and acidic residues" evidence="1">
    <location>
        <begin position="121"/>
        <end position="134"/>
    </location>
</feature>
<evidence type="ECO:0000313" key="2">
    <source>
        <dbReference type="EMBL" id="KAL3417861.1"/>
    </source>
</evidence>
<evidence type="ECO:0000313" key="3">
    <source>
        <dbReference type="Proteomes" id="UP001629113"/>
    </source>
</evidence>
<evidence type="ECO:0000256" key="1">
    <source>
        <dbReference type="SAM" id="MobiDB-lite"/>
    </source>
</evidence>
<organism evidence="2 3">
    <name type="scientific">Phlyctema vagabunda</name>
    <dbReference type="NCBI Taxonomy" id="108571"/>
    <lineage>
        <taxon>Eukaryota</taxon>
        <taxon>Fungi</taxon>
        <taxon>Dikarya</taxon>
        <taxon>Ascomycota</taxon>
        <taxon>Pezizomycotina</taxon>
        <taxon>Leotiomycetes</taxon>
        <taxon>Helotiales</taxon>
        <taxon>Dermateaceae</taxon>
        <taxon>Phlyctema</taxon>
    </lineage>
</organism>
<protein>
    <submittedName>
        <fullName evidence="2">Uncharacterized protein</fullName>
    </submittedName>
</protein>
<feature type="compositionally biased region" description="Basic and acidic residues" evidence="1">
    <location>
        <begin position="66"/>
        <end position="75"/>
    </location>
</feature>
<dbReference type="Proteomes" id="UP001629113">
    <property type="component" value="Unassembled WGS sequence"/>
</dbReference>
<reference evidence="2 3" key="1">
    <citation type="submission" date="2024-06" db="EMBL/GenBank/DDBJ databases">
        <title>Complete genome of Phlyctema vagabunda strain 19-DSS-EL-015.</title>
        <authorList>
            <person name="Fiorenzani C."/>
        </authorList>
    </citation>
    <scope>NUCLEOTIDE SEQUENCE [LARGE SCALE GENOMIC DNA]</scope>
    <source>
        <strain evidence="2 3">19-DSS-EL-015</strain>
    </source>
</reference>
<feature type="compositionally biased region" description="Basic and acidic residues" evidence="1">
    <location>
        <begin position="1"/>
        <end position="12"/>
    </location>
</feature>
<accession>A0ABR4P444</accession>
<dbReference type="EMBL" id="JBFCZG010000010">
    <property type="protein sequence ID" value="KAL3417861.1"/>
    <property type="molecule type" value="Genomic_DNA"/>
</dbReference>
<name>A0ABR4P444_9HELO</name>
<keyword evidence="3" id="KW-1185">Reference proteome</keyword>
<feature type="compositionally biased region" description="Low complexity" evidence="1">
    <location>
        <begin position="94"/>
        <end position="112"/>
    </location>
</feature>
<sequence length="226" mass="24752">MRGDAEVRDRDCQSLPAQECSSHSQRGTKANLFSTRPPHDKIRTEKGGQPRDEIMMGCVCVEEQRVPTRRMDGEKKHAHPQFLPSGSRNPKRGTSAVTVAVAVAAASSSSSSSPPPGATRIHAEETRRERNEYGVRNRIRISGDTFPSHVSCSCSYHTVHVQSSWNAPYQGTMQTSRSLNRTPAPAASSILLSSSSSFSISRSLIKKRGPDPDFGAWSQERATDLM</sequence>
<feature type="region of interest" description="Disordered" evidence="1">
    <location>
        <begin position="1"/>
        <end position="51"/>
    </location>
</feature>
<feature type="compositionally biased region" description="Polar residues" evidence="1">
    <location>
        <begin position="15"/>
        <end position="34"/>
    </location>
</feature>
<gene>
    <name evidence="2" type="ORF">PVAG01_10871</name>
</gene>
<feature type="compositionally biased region" description="Basic and acidic residues" evidence="1">
    <location>
        <begin position="37"/>
        <end position="51"/>
    </location>
</feature>
<proteinExistence type="predicted"/>
<feature type="region of interest" description="Disordered" evidence="1">
    <location>
        <begin position="66"/>
        <end position="134"/>
    </location>
</feature>